<evidence type="ECO:0000256" key="11">
    <source>
        <dbReference type="ARBA" id="ARBA00055199"/>
    </source>
</evidence>
<dbReference type="GO" id="GO:0016787">
    <property type="term" value="F:hydrolase activity"/>
    <property type="evidence" value="ECO:0007669"/>
    <property type="project" value="UniProtKB-KW"/>
</dbReference>
<comment type="subunit">
    <text evidence="12">Interacts with csx1.</text>
</comment>
<dbReference type="Gene3D" id="3.30.70.330">
    <property type="match status" value="1"/>
</dbReference>
<gene>
    <name evidence="17" type="ORF">LY89DRAFT_316877</name>
</gene>
<feature type="compositionally biased region" description="Polar residues" evidence="14">
    <location>
        <begin position="617"/>
        <end position="628"/>
    </location>
</feature>
<evidence type="ECO:0000256" key="7">
    <source>
        <dbReference type="ARBA" id="ARBA00022806"/>
    </source>
</evidence>
<evidence type="ECO:0000256" key="1">
    <source>
        <dbReference type="ARBA" id="ARBA00004123"/>
    </source>
</evidence>
<dbReference type="InterPro" id="IPR000504">
    <property type="entry name" value="RRM_dom"/>
</dbReference>
<evidence type="ECO:0000256" key="10">
    <source>
        <dbReference type="ARBA" id="ARBA00023242"/>
    </source>
</evidence>
<keyword evidence="9 13" id="KW-0694">RNA-binding</keyword>
<dbReference type="InterPro" id="IPR012677">
    <property type="entry name" value="Nucleotide-bd_a/b_plait_sf"/>
</dbReference>
<reference evidence="17 18" key="1">
    <citation type="submission" date="2015-10" db="EMBL/GenBank/DDBJ databases">
        <title>Full genome of DAOMC 229536 Phialocephala scopiformis, a fungal endophyte of spruce producing the potent anti-insectan compound rugulosin.</title>
        <authorList>
            <consortium name="DOE Joint Genome Institute"/>
            <person name="Walker A.K."/>
            <person name="Frasz S.L."/>
            <person name="Seifert K.A."/>
            <person name="Miller J.D."/>
            <person name="Mondo S.J."/>
            <person name="Labutti K."/>
            <person name="Lipzen A."/>
            <person name="Dockter R."/>
            <person name="Kennedy M."/>
            <person name="Grigoriev I.V."/>
            <person name="Spatafora J.W."/>
        </authorList>
    </citation>
    <scope>NUCLEOTIDE SEQUENCE [LARGE SCALE GENOMIC DNA]</scope>
    <source>
        <strain evidence="17 18">CBS 120377</strain>
    </source>
</reference>
<dbReference type="GO" id="GO:0071014">
    <property type="term" value="C:post-mRNA release spliceosomal complex"/>
    <property type="evidence" value="ECO:0007669"/>
    <property type="project" value="UniProtKB-ARBA"/>
</dbReference>
<feature type="compositionally biased region" description="Basic and acidic residues" evidence="14">
    <location>
        <begin position="607"/>
        <end position="616"/>
    </location>
</feature>
<evidence type="ECO:0000256" key="13">
    <source>
        <dbReference type="PROSITE-ProRule" id="PRU00176"/>
    </source>
</evidence>
<evidence type="ECO:0000313" key="18">
    <source>
        <dbReference type="Proteomes" id="UP000070700"/>
    </source>
</evidence>
<keyword evidence="8" id="KW-0067">ATP-binding</keyword>
<dbReference type="PROSITE" id="PS51061">
    <property type="entry name" value="R3H"/>
    <property type="match status" value="1"/>
</dbReference>
<feature type="region of interest" description="Disordered" evidence="14">
    <location>
        <begin position="58"/>
        <end position="80"/>
    </location>
</feature>
<dbReference type="FunFam" id="3.30.1370.50:FF:000002">
    <property type="entry name" value="Immunoglobulin mu DNA-binding protein 2"/>
    <property type="match status" value="1"/>
</dbReference>
<dbReference type="OrthoDB" id="434258at2759"/>
<feature type="domain" description="RRM" evidence="15">
    <location>
        <begin position="165"/>
        <end position="243"/>
    </location>
</feature>
<dbReference type="GO" id="GO:0005737">
    <property type="term" value="C:cytoplasm"/>
    <property type="evidence" value="ECO:0007669"/>
    <property type="project" value="UniProtKB-SubCell"/>
</dbReference>
<dbReference type="GO" id="GO:0005524">
    <property type="term" value="F:ATP binding"/>
    <property type="evidence" value="ECO:0007669"/>
    <property type="project" value="UniProtKB-KW"/>
</dbReference>
<keyword evidence="10" id="KW-0539">Nucleus</keyword>
<proteinExistence type="predicted"/>
<dbReference type="GO" id="GO:0004386">
    <property type="term" value="F:helicase activity"/>
    <property type="evidence" value="ECO:0007669"/>
    <property type="project" value="UniProtKB-KW"/>
</dbReference>
<dbReference type="AlphaFoldDB" id="A0A132B9B1"/>
<evidence type="ECO:0000259" key="16">
    <source>
        <dbReference type="PROSITE" id="PS51061"/>
    </source>
</evidence>
<feature type="compositionally biased region" description="Polar residues" evidence="14">
    <location>
        <begin position="546"/>
        <end position="565"/>
    </location>
</feature>
<evidence type="ECO:0000313" key="17">
    <source>
        <dbReference type="EMBL" id="KUJ08985.1"/>
    </source>
</evidence>
<dbReference type="SMART" id="SM00393">
    <property type="entry name" value="R3H"/>
    <property type="match status" value="1"/>
</dbReference>
<protein>
    <submittedName>
        <fullName evidence="17">Uncharacterized protein</fullName>
    </submittedName>
</protein>
<feature type="compositionally biased region" description="Polar residues" evidence="14">
    <location>
        <begin position="13"/>
        <end position="29"/>
    </location>
</feature>
<dbReference type="InterPro" id="IPR035979">
    <property type="entry name" value="RBD_domain_sf"/>
</dbReference>
<sequence length="628" mass="69317">MMAQQYGDMYSDYNPSNRSPGSQRGYAQNGLTLNRQPSRQFDNYGGSQLSGLYTAEDHAASQYESPPHRFDRMPSATLHSNYGQYDNQTWNYGGANGNSNLMGGTGRVKPSSRRAGLPPNWMDMPQQQNMNNYQLNNNQYNSPAIQQSHERISSPNGDSDELIPTAIVIKNIPFAVKKEQLVALMTEMRLPLPYAFNYHFDSGIFRGLAFANFTTAEETAQVISVMNHLELQGRKLRVEYKKMLPAQERERIERDKREKRGQLQEQHQPLAPNQVPHPLHPQASVTSLASNHHPTSPSPNSVRGKLDIDLNDPVTLGYYNELLVFKSSDRETLIFPSTVSPADRRIIHTLAHHMALEHRSEGQGETRCVQILKHRAAISPPSHQYHSYNDTQRRGLARAATIDFSETRDNPGYHNHTLGRQGSGLLDIPGSPGVTGLGAAHNLRAAKSFADLRSYTPSPAHSTASFPVGLTSNIQRYTDNYGHGSAASGTPNLTPTSANRDDAFASLSNGLSNMNLYNSSRANATGRIGQERENNTSNAGPIGSQRPINGNTFNEDTRNGTTSIERQPRGPGTDWGVSGGFSRTRQNGHVGRGSGELDLNSFENGWDDNRAQDSSDRNGASASTNQRY</sequence>
<evidence type="ECO:0000256" key="6">
    <source>
        <dbReference type="ARBA" id="ARBA00022801"/>
    </source>
</evidence>
<dbReference type="STRING" id="149040.A0A132B9B1"/>
<dbReference type="InterPro" id="IPR036867">
    <property type="entry name" value="R3H_dom_sf"/>
</dbReference>
<keyword evidence="7" id="KW-0347">Helicase</keyword>
<dbReference type="Gene3D" id="3.30.1370.50">
    <property type="entry name" value="R3H-like domain"/>
    <property type="match status" value="1"/>
</dbReference>
<evidence type="ECO:0000256" key="2">
    <source>
        <dbReference type="ARBA" id="ARBA00004496"/>
    </source>
</evidence>
<dbReference type="Proteomes" id="UP000070700">
    <property type="component" value="Unassembled WGS sequence"/>
</dbReference>
<dbReference type="PROSITE" id="PS50102">
    <property type="entry name" value="RRM"/>
    <property type="match status" value="1"/>
</dbReference>
<comment type="subcellular location">
    <subcellularLocation>
        <location evidence="2">Cytoplasm</location>
    </subcellularLocation>
    <subcellularLocation>
        <location evidence="1">Nucleus</location>
    </subcellularLocation>
</comment>
<dbReference type="GO" id="GO:0003723">
    <property type="term" value="F:RNA binding"/>
    <property type="evidence" value="ECO:0007669"/>
    <property type="project" value="UniProtKB-UniRule"/>
</dbReference>
<dbReference type="KEGG" id="psco:LY89DRAFT_316877"/>
<feature type="compositionally biased region" description="Basic and acidic residues" evidence="14">
    <location>
        <begin position="247"/>
        <end position="262"/>
    </location>
</feature>
<evidence type="ECO:0000256" key="8">
    <source>
        <dbReference type="ARBA" id="ARBA00022840"/>
    </source>
</evidence>
<dbReference type="EMBL" id="KQ947433">
    <property type="protein sequence ID" value="KUJ08985.1"/>
    <property type="molecule type" value="Genomic_DNA"/>
</dbReference>
<feature type="region of interest" description="Disordered" evidence="14">
    <location>
        <begin position="1"/>
        <end position="29"/>
    </location>
</feature>
<dbReference type="RefSeq" id="XP_018063340.1">
    <property type="nucleotide sequence ID" value="XM_018206680.1"/>
</dbReference>
<feature type="compositionally biased region" description="Low complexity" evidence="14">
    <location>
        <begin position="290"/>
        <end position="301"/>
    </location>
</feature>
<evidence type="ECO:0000256" key="9">
    <source>
        <dbReference type="ARBA" id="ARBA00022884"/>
    </source>
</evidence>
<keyword evidence="18" id="KW-1185">Reference proteome</keyword>
<evidence type="ECO:0000256" key="14">
    <source>
        <dbReference type="SAM" id="MobiDB-lite"/>
    </source>
</evidence>
<feature type="domain" description="R3H" evidence="16">
    <location>
        <begin position="312"/>
        <end position="375"/>
    </location>
</feature>
<keyword evidence="5" id="KW-0547">Nucleotide-binding</keyword>
<dbReference type="FunFam" id="3.30.70.330:FF:000183">
    <property type="entry name" value="R3H domain containing protein"/>
    <property type="match status" value="1"/>
</dbReference>
<evidence type="ECO:0000256" key="3">
    <source>
        <dbReference type="ARBA" id="ARBA00022490"/>
    </source>
</evidence>
<dbReference type="Pfam" id="PF01424">
    <property type="entry name" value="R3H"/>
    <property type="match status" value="1"/>
</dbReference>
<evidence type="ECO:0000256" key="5">
    <source>
        <dbReference type="ARBA" id="ARBA00022741"/>
    </source>
</evidence>
<dbReference type="GeneID" id="28816406"/>
<dbReference type="InParanoid" id="A0A132B9B1"/>
<feature type="region of interest" description="Disordered" evidence="14">
    <location>
        <begin position="247"/>
        <end position="306"/>
    </location>
</feature>
<keyword evidence="6" id="KW-0378">Hydrolase</keyword>
<evidence type="ECO:0000259" key="15">
    <source>
        <dbReference type="PROSITE" id="PS50102"/>
    </source>
</evidence>
<evidence type="ECO:0000256" key="4">
    <source>
        <dbReference type="ARBA" id="ARBA00022553"/>
    </source>
</evidence>
<dbReference type="GO" id="GO:0003677">
    <property type="term" value="F:DNA binding"/>
    <property type="evidence" value="ECO:0007669"/>
    <property type="project" value="UniProtKB-ARBA"/>
</dbReference>
<comment type="function">
    <text evidence="11">Regulates global gene expression after oxidative stress. Interacts and stabilizes mRNAs and may regulate their transition between different cytoplasmic components after oxidative stress.</text>
</comment>
<accession>A0A132B9B1</accession>
<name>A0A132B9B1_MOLSC</name>
<dbReference type="SUPFAM" id="SSF54928">
    <property type="entry name" value="RNA-binding domain, RBD"/>
    <property type="match status" value="1"/>
</dbReference>
<keyword evidence="3" id="KW-0963">Cytoplasm</keyword>
<dbReference type="InterPro" id="IPR001374">
    <property type="entry name" value="R3H_dom"/>
</dbReference>
<organism evidence="17 18">
    <name type="scientific">Mollisia scopiformis</name>
    <name type="common">Conifer needle endophyte fungus</name>
    <name type="synonym">Phialocephala scopiformis</name>
    <dbReference type="NCBI Taxonomy" id="149040"/>
    <lineage>
        <taxon>Eukaryota</taxon>
        <taxon>Fungi</taxon>
        <taxon>Dikarya</taxon>
        <taxon>Ascomycota</taxon>
        <taxon>Pezizomycotina</taxon>
        <taxon>Leotiomycetes</taxon>
        <taxon>Helotiales</taxon>
        <taxon>Mollisiaceae</taxon>
        <taxon>Mollisia</taxon>
    </lineage>
</organism>
<feature type="region of interest" description="Disordered" evidence="14">
    <location>
        <begin position="524"/>
        <end position="628"/>
    </location>
</feature>
<keyword evidence="4" id="KW-0597">Phosphoprotein</keyword>
<evidence type="ECO:0000256" key="12">
    <source>
        <dbReference type="ARBA" id="ARBA00062407"/>
    </source>
</evidence>
<dbReference type="SUPFAM" id="SSF82708">
    <property type="entry name" value="R3H domain"/>
    <property type="match status" value="1"/>
</dbReference>
<dbReference type="SMART" id="SM00360">
    <property type="entry name" value="RRM"/>
    <property type="match status" value="1"/>
</dbReference>